<proteinExistence type="inferred from homology"/>
<dbReference type="STRING" id="575788.VS_0508"/>
<keyword evidence="6 9" id="KW-0029">Amino-acid transport</keyword>
<evidence type="ECO:0000313" key="11">
    <source>
        <dbReference type="Proteomes" id="UP000009100"/>
    </source>
</evidence>
<dbReference type="GO" id="GO:0005886">
    <property type="term" value="C:plasma membrane"/>
    <property type="evidence" value="ECO:0007669"/>
    <property type="project" value="UniProtKB-SubCell"/>
</dbReference>
<feature type="transmembrane region" description="Helical" evidence="9">
    <location>
        <begin position="151"/>
        <end position="169"/>
    </location>
</feature>
<dbReference type="AlphaFoldDB" id="B7VJ59"/>
<comment type="subcellular location">
    <subcellularLocation>
        <location evidence="9">Cell inner membrane</location>
        <topology evidence="9">Multi-pass membrane protein</topology>
    </subcellularLocation>
    <subcellularLocation>
        <location evidence="1">Cell membrane</location>
        <topology evidence="1">Multi-pass membrane protein</topology>
    </subcellularLocation>
</comment>
<dbReference type="GO" id="GO:0015190">
    <property type="term" value="F:L-leucine transmembrane transporter activity"/>
    <property type="evidence" value="ECO:0007669"/>
    <property type="project" value="TreeGrafter"/>
</dbReference>
<comment type="similarity">
    <text evidence="2 9">Belongs to the branched chain amino acid transporter family.</text>
</comment>
<feature type="transmembrane region" description="Helical" evidence="9">
    <location>
        <begin position="12"/>
        <end position="33"/>
    </location>
</feature>
<feature type="transmembrane region" description="Helical" evidence="9">
    <location>
        <begin position="370"/>
        <end position="391"/>
    </location>
</feature>
<dbReference type="PANTHER" id="PTHR30588">
    <property type="entry name" value="BRANCHED-CHAIN AMINO ACID TRANSPORT SYSTEM 2 CARRIER PROTEIN"/>
    <property type="match status" value="1"/>
</dbReference>
<dbReference type="GO" id="GO:0015820">
    <property type="term" value="P:L-leucine transport"/>
    <property type="evidence" value="ECO:0007669"/>
    <property type="project" value="TreeGrafter"/>
</dbReference>
<feature type="transmembrane region" description="Helical" evidence="9">
    <location>
        <begin position="282"/>
        <end position="303"/>
    </location>
</feature>
<dbReference type="PANTHER" id="PTHR30588:SF0">
    <property type="entry name" value="BRANCHED-CHAIN AMINO ACID PERMEASE BRNQ"/>
    <property type="match status" value="1"/>
</dbReference>
<sequence>MKQSLKLTDIMALGFMLFAFFLGAGNIIFPPLAGQLAGDHFLPAMSGFLLTAVGLPLITIVAVAVAGGSWGHLTKDLPKQAATIMAVLIFIIIGPAFAAPRTGLVAYEMAVKPFFIDATQVHLTLFSIAFFVVAMFFSWSQGKLIDVIGKVLTPALFVGLVVLAVAVFINPQGDVLTAHGEYITQPLTKGFLEGYNTMDTFAALMFGMLIVDAIRSKGVTDRAATTKYLISAGCIAAAGLAFVYISLFFLGATSATVAAGADNGGAILSLYVQSLFGPSGQLVLSVIVLLACLTTAIGLVSACSDYFSSLTPLSYKTWVIINGVACATVANVGLSQLISLSVPVLFALYPVAIALVALTFLRSRFPNPKAAYRVVVLVSLLFALIDGAKVAGIDVSAMNMLPLFEIGMGWLLPTTAAIICMFFVGKSTEQEMAEETV</sequence>
<dbReference type="HOGENOM" id="CLU_036807_0_1_6"/>
<keyword evidence="8 9" id="KW-0472">Membrane</keyword>
<feature type="transmembrane region" description="Helical" evidence="9">
    <location>
        <begin position="315"/>
        <end position="334"/>
    </location>
</feature>
<organism evidence="10 11">
    <name type="scientific">Vibrio atlanticus (strain LGP32)</name>
    <name type="common">Vibrio splendidus (strain Mel32)</name>
    <dbReference type="NCBI Taxonomy" id="575788"/>
    <lineage>
        <taxon>Bacteria</taxon>
        <taxon>Pseudomonadati</taxon>
        <taxon>Pseudomonadota</taxon>
        <taxon>Gammaproteobacteria</taxon>
        <taxon>Vibrionales</taxon>
        <taxon>Vibrionaceae</taxon>
        <taxon>Vibrio</taxon>
    </lineage>
</organism>
<dbReference type="GO" id="GO:0015188">
    <property type="term" value="F:L-isoleucine transmembrane transporter activity"/>
    <property type="evidence" value="ECO:0007669"/>
    <property type="project" value="TreeGrafter"/>
</dbReference>
<keyword evidence="4" id="KW-1003">Cell membrane</keyword>
<comment type="function">
    <text evidence="9">Component of the transport system for branched-chain amino acids.</text>
</comment>
<dbReference type="Pfam" id="PF05525">
    <property type="entry name" value="Branch_AA_trans"/>
    <property type="match status" value="1"/>
</dbReference>
<keyword evidence="3 9" id="KW-0813">Transport</keyword>
<evidence type="ECO:0000256" key="2">
    <source>
        <dbReference type="ARBA" id="ARBA00008540"/>
    </source>
</evidence>
<dbReference type="Proteomes" id="UP000009100">
    <property type="component" value="Chromosome 1"/>
</dbReference>
<dbReference type="NCBIfam" id="TIGR00796">
    <property type="entry name" value="livcs"/>
    <property type="match status" value="1"/>
</dbReference>
<keyword evidence="7 9" id="KW-1133">Transmembrane helix</keyword>
<dbReference type="GO" id="GO:0015818">
    <property type="term" value="P:isoleucine transport"/>
    <property type="evidence" value="ECO:0007669"/>
    <property type="project" value="TreeGrafter"/>
</dbReference>
<dbReference type="PATRIC" id="fig|575788.5.peg.1874"/>
<reference evidence="10 11" key="1">
    <citation type="submission" date="2009-02" db="EMBL/GenBank/DDBJ databases">
        <title>Vibrio splendidus str. LGP32 complete genome.</title>
        <authorList>
            <person name="Mazel D."/>
            <person name="Le Roux F."/>
        </authorList>
    </citation>
    <scope>NUCLEOTIDE SEQUENCE [LARGE SCALE GENOMIC DNA]</scope>
    <source>
        <strain evidence="10 11">LGP32</strain>
    </source>
</reference>
<protein>
    <recommendedName>
        <fullName evidence="9">Branched-chain amino acid transport system carrier protein</fullName>
    </recommendedName>
</protein>
<dbReference type="eggNOG" id="COG1114">
    <property type="taxonomic scope" value="Bacteria"/>
</dbReference>
<feature type="transmembrane region" description="Helical" evidence="9">
    <location>
        <begin position="119"/>
        <end position="139"/>
    </location>
</feature>
<evidence type="ECO:0000313" key="10">
    <source>
        <dbReference type="EMBL" id="CAV17513.1"/>
    </source>
</evidence>
<feature type="transmembrane region" description="Helical" evidence="9">
    <location>
        <begin position="403"/>
        <end position="424"/>
    </location>
</feature>
<feature type="transmembrane region" description="Helical" evidence="9">
    <location>
        <begin position="340"/>
        <end position="361"/>
    </location>
</feature>
<evidence type="ECO:0000256" key="4">
    <source>
        <dbReference type="ARBA" id="ARBA00022475"/>
    </source>
</evidence>
<dbReference type="EMBL" id="FM954972">
    <property type="protein sequence ID" value="CAV17513.1"/>
    <property type="molecule type" value="Genomic_DNA"/>
</dbReference>
<keyword evidence="5 9" id="KW-0812">Transmembrane</keyword>
<accession>B7VJ59</accession>
<evidence type="ECO:0000256" key="6">
    <source>
        <dbReference type="ARBA" id="ARBA00022970"/>
    </source>
</evidence>
<evidence type="ECO:0000256" key="1">
    <source>
        <dbReference type="ARBA" id="ARBA00004651"/>
    </source>
</evidence>
<dbReference type="KEGG" id="vsp:VS_0508"/>
<gene>
    <name evidence="10" type="ordered locus">VS_0508</name>
</gene>
<evidence type="ECO:0000256" key="5">
    <source>
        <dbReference type="ARBA" id="ARBA00022692"/>
    </source>
</evidence>
<dbReference type="InterPro" id="IPR004685">
    <property type="entry name" value="Brnchd-chn_aa_trnsp_Livcs"/>
</dbReference>
<feature type="transmembrane region" description="Helical" evidence="9">
    <location>
        <begin position="228"/>
        <end position="250"/>
    </location>
</feature>
<dbReference type="GO" id="GO:0005304">
    <property type="term" value="F:L-valine transmembrane transporter activity"/>
    <property type="evidence" value="ECO:0007669"/>
    <property type="project" value="TreeGrafter"/>
</dbReference>
<evidence type="ECO:0000256" key="7">
    <source>
        <dbReference type="ARBA" id="ARBA00022989"/>
    </source>
</evidence>
<evidence type="ECO:0000256" key="3">
    <source>
        <dbReference type="ARBA" id="ARBA00022448"/>
    </source>
</evidence>
<feature type="transmembrane region" description="Helical" evidence="9">
    <location>
        <begin position="200"/>
        <end position="216"/>
    </location>
</feature>
<name>B7VJ59_VIBA3</name>
<feature type="transmembrane region" description="Helical" evidence="9">
    <location>
        <begin position="45"/>
        <end position="69"/>
    </location>
</feature>
<evidence type="ECO:0000256" key="8">
    <source>
        <dbReference type="ARBA" id="ARBA00023136"/>
    </source>
</evidence>
<feature type="transmembrane region" description="Helical" evidence="9">
    <location>
        <begin position="81"/>
        <end position="99"/>
    </location>
</feature>
<evidence type="ECO:0000256" key="9">
    <source>
        <dbReference type="RuleBase" id="RU362122"/>
    </source>
</evidence>